<name>Q4RZI3_TETNG</name>
<gene>
    <name evidence="12" type="ORF">GSTENG00026475001</name>
    <name evidence="13" type="ORF">GSTENG00026476001</name>
</gene>
<evidence type="ECO:0000256" key="2">
    <source>
        <dbReference type="ARBA" id="ARBA00004496"/>
    </source>
</evidence>
<sequence length="134" mass="15203">NTLSLNHCIIFIPTEIIKDWIVKPIKDQHVKPKATATFKCELFKDTPNWKWLKGENEITPSDKVEIKKDGKNLTLTIKNCQPDDIAEYSLEVEGRTYTAKLTLGEREAEILKPPASVAATEKEDASFETEISEE</sequence>
<evidence type="ECO:0000259" key="11">
    <source>
        <dbReference type="PROSITE" id="PS50835"/>
    </source>
</evidence>
<feature type="non-terminal residue" evidence="13">
    <location>
        <position position="134"/>
    </location>
</feature>
<dbReference type="CDD" id="cd00096">
    <property type="entry name" value="Ig"/>
    <property type="match status" value="1"/>
</dbReference>
<dbReference type="OrthoDB" id="5969272at2759"/>
<evidence type="ECO:0000256" key="9">
    <source>
        <dbReference type="ARBA" id="ARBA00023319"/>
    </source>
</evidence>
<dbReference type="FunFam" id="2.60.40.10:FF:000050">
    <property type="entry name" value="Titin isoform B"/>
    <property type="match status" value="1"/>
</dbReference>
<keyword evidence="8" id="KW-0539">Nucleus</keyword>
<dbReference type="AlphaFoldDB" id="Q4RZI3"/>
<dbReference type="GO" id="GO:0005737">
    <property type="term" value="C:cytoplasm"/>
    <property type="evidence" value="ECO:0007669"/>
    <property type="project" value="UniProtKB-SubCell"/>
</dbReference>
<evidence type="ECO:0000313" key="12">
    <source>
        <dbReference type="EMBL" id="CAG06198.1"/>
    </source>
</evidence>
<dbReference type="Gene3D" id="2.60.40.10">
    <property type="entry name" value="Immunoglobulins"/>
    <property type="match status" value="1"/>
</dbReference>
<accession>Q4RZI3</accession>
<dbReference type="InterPro" id="IPR013098">
    <property type="entry name" value="Ig_I-set"/>
</dbReference>
<feature type="non-terminal residue" evidence="13">
    <location>
        <position position="1"/>
    </location>
</feature>
<evidence type="ECO:0000256" key="7">
    <source>
        <dbReference type="ARBA" id="ARBA00023157"/>
    </source>
</evidence>
<protein>
    <submittedName>
        <fullName evidence="12">(spotted green pufferfish) hypothetical protein</fullName>
    </submittedName>
    <submittedName>
        <fullName evidence="13">Chromosome undetermined SCAF14868, whole genome shotgun sequence</fullName>
    </submittedName>
</protein>
<evidence type="ECO:0000256" key="10">
    <source>
        <dbReference type="SAM" id="MobiDB-lite"/>
    </source>
</evidence>
<keyword evidence="7" id="KW-1015">Disulfide bond</keyword>
<dbReference type="EMBL" id="CAAE01014868">
    <property type="protein sequence ID" value="CAG06199.1"/>
    <property type="molecule type" value="Genomic_DNA"/>
</dbReference>
<dbReference type="SUPFAM" id="SSF48726">
    <property type="entry name" value="Immunoglobulin"/>
    <property type="match status" value="1"/>
</dbReference>
<dbReference type="KEGG" id="tng:GSTEN00026475G001"/>
<organism evidence="13">
    <name type="scientific">Tetraodon nigroviridis</name>
    <name type="common">Spotted green pufferfish</name>
    <name type="synonym">Chelonodon nigroviridis</name>
    <dbReference type="NCBI Taxonomy" id="99883"/>
    <lineage>
        <taxon>Eukaryota</taxon>
        <taxon>Metazoa</taxon>
        <taxon>Chordata</taxon>
        <taxon>Craniata</taxon>
        <taxon>Vertebrata</taxon>
        <taxon>Euteleostomi</taxon>
        <taxon>Actinopterygii</taxon>
        <taxon>Neopterygii</taxon>
        <taxon>Teleostei</taxon>
        <taxon>Neoteleostei</taxon>
        <taxon>Acanthomorphata</taxon>
        <taxon>Eupercaria</taxon>
        <taxon>Tetraodontiformes</taxon>
        <taxon>Tetradontoidea</taxon>
        <taxon>Tetraodontidae</taxon>
        <taxon>Tetraodon</taxon>
    </lineage>
</organism>
<evidence type="ECO:0000256" key="6">
    <source>
        <dbReference type="ARBA" id="ARBA00022737"/>
    </source>
</evidence>
<feature type="region of interest" description="Disordered" evidence="10">
    <location>
        <begin position="112"/>
        <end position="134"/>
    </location>
</feature>
<keyword evidence="9" id="KW-0393">Immunoglobulin domain</keyword>
<keyword evidence="6" id="KW-0677">Repeat</keyword>
<dbReference type="InterPro" id="IPR036179">
    <property type="entry name" value="Ig-like_dom_sf"/>
</dbReference>
<evidence type="ECO:0000313" key="13">
    <source>
        <dbReference type="EMBL" id="CAG06199.1"/>
    </source>
</evidence>
<dbReference type="EMBL" id="CAAE01014867">
    <property type="protein sequence ID" value="CAG06198.1"/>
    <property type="molecule type" value="Genomic_DNA"/>
</dbReference>
<dbReference type="Pfam" id="PF07679">
    <property type="entry name" value="I-set"/>
    <property type="match status" value="1"/>
</dbReference>
<dbReference type="InterPro" id="IPR052385">
    <property type="entry name" value="Obscurin/Obscurin-like_Reg"/>
</dbReference>
<evidence type="ECO:0000256" key="4">
    <source>
        <dbReference type="ARBA" id="ARBA00022490"/>
    </source>
</evidence>
<proteinExistence type="inferred from homology"/>
<dbReference type="InterPro" id="IPR007110">
    <property type="entry name" value="Ig-like_dom"/>
</dbReference>
<feature type="domain" description="Ig-like" evidence="11">
    <location>
        <begin position="13"/>
        <end position="102"/>
    </location>
</feature>
<evidence type="ECO:0000256" key="1">
    <source>
        <dbReference type="ARBA" id="ARBA00004123"/>
    </source>
</evidence>
<dbReference type="PANTHER" id="PTHR35971:SF5">
    <property type="entry name" value="OBSCURIN LIKE CYTOSKELETAL ADAPTOR 1"/>
    <property type="match status" value="1"/>
</dbReference>
<dbReference type="KEGG" id="tng:GSTEN00026476G001"/>
<dbReference type="GO" id="GO:0005634">
    <property type="term" value="C:nucleus"/>
    <property type="evidence" value="ECO:0007669"/>
    <property type="project" value="UniProtKB-SubCell"/>
</dbReference>
<keyword evidence="4" id="KW-0963">Cytoplasm</keyword>
<comment type="similarity">
    <text evidence="3">Belongs to the protein kinase superfamily. CAMK Ser/Thr protein kinase family.</text>
</comment>
<keyword evidence="5" id="KW-0597">Phosphoprotein</keyword>
<reference evidence="13" key="1">
    <citation type="journal article" date="2004" name="Nature">
        <title>Genome duplication in the teleost fish Tetraodon nigroviridis reveals the early vertebrate proto-karyotype.</title>
        <authorList>
            <person name="Jaillon O."/>
            <person name="Aury J.-M."/>
            <person name="Brunet F."/>
            <person name="Petit J.-L."/>
            <person name="Stange-Thomann N."/>
            <person name="Mauceli E."/>
            <person name="Bouneau L."/>
            <person name="Fischer C."/>
            <person name="Ozouf-Costaz C."/>
            <person name="Bernot A."/>
            <person name="Nicaud S."/>
            <person name="Jaffe D."/>
            <person name="Fisher S."/>
            <person name="Lutfalla G."/>
            <person name="Dossat C."/>
            <person name="Segurens B."/>
            <person name="Dasilva C."/>
            <person name="Salanoubat M."/>
            <person name="Levy M."/>
            <person name="Boudet N."/>
            <person name="Castellano S."/>
            <person name="Anthouard V."/>
            <person name="Jubin C."/>
            <person name="Castelli V."/>
            <person name="Katinka M."/>
            <person name="Vacherie B."/>
            <person name="Biemont C."/>
            <person name="Skalli Z."/>
            <person name="Cattolico L."/>
            <person name="Poulain J."/>
            <person name="De Berardinis V."/>
            <person name="Cruaud C."/>
            <person name="Duprat S."/>
            <person name="Brottier P."/>
            <person name="Coutanceau J.-P."/>
            <person name="Gouzy J."/>
            <person name="Parra G."/>
            <person name="Lardier G."/>
            <person name="Chapple C."/>
            <person name="McKernan K.J."/>
            <person name="McEwan P."/>
            <person name="Bosak S."/>
            <person name="Kellis M."/>
            <person name="Volff J.-N."/>
            <person name="Guigo R."/>
            <person name="Zody M.C."/>
            <person name="Mesirov J."/>
            <person name="Lindblad-Toh K."/>
            <person name="Birren B."/>
            <person name="Nusbaum C."/>
            <person name="Kahn D."/>
            <person name="Robinson-Rechavi M."/>
            <person name="Laudet V."/>
            <person name="Schachter V."/>
            <person name="Quetier F."/>
            <person name="Saurin W."/>
            <person name="Scarpelli C."/>
            <person name="Wincker P."/>
            <person name="Lander E.S."/>
            <person name="Weissenbach J."/>
            <person name="Roest Crollius H."/>
        </authorList>
    </citation>
    <scope>NUCLEOTIDE SEQUENCE [LARGE SCALE GENOMIC DNA]</scope>
</reference>
<evidence type="ECO:0000256" key="3">
    <source>
        <dbReference type="ARBA" id="ARBA00006692"/>
    </source>
</evidence>
<dbReference type="InterPro" id="IPR013783">
    <property type="entry name" value="Ig-like_fold"/>
</dbReference>
<dbReference type="PANTHER" id="PTHR35971">
    <property type="entry name" value="SI:DKEY-31G6.6"/>
    <property type="match status" value="1"/>
</dbReference>
<evidence type="ECO:0000256" key="8">
    <source>
        <dbReference type="ARBA" id="ARBA00023242"/>
    </source>
</evidence>
<evidence type="ECO:0000256" key="5">
    <source>
        <dbReference type="ARBA" id="ARBA00022553"/>
    </source>
</evidence>
<comment type="subcellular location">
    <subcellularLocation>
        <location evidence="2">Cytoplasm</location>
    </subcellularLocation>
    <subcellularLocation>
        <location evidence="1">Nucleus</location>
    </subcellularLocation>
</comment>
<reference evidence="13" key="2">
    <citation type="submission" date="2004-02" db="EMBL/GenBank/DDBJ databases">
        <authorList>
            <consortium name="Genoscope"/>
            <consortium name="Whitehead Institute Centre for Genome Research"/>
        </authorList>
    </citation>
    <scope>NUCLEOTIDE SEQUENCE</scope>
</reference>
<dbReference type="PROSITE" id="PS50835">
    <property type="entry name" value="IG_LIKE"/>
    <property type="match status" value="1"/>
</dbReference>